<dbReference type="InterPro" id="IPR003453">
    <property type="entry name" value="ABC_MlaE_roteobac"/>
</dbReference>
<feature type="transmembrane region" description="Helical" evidence="7">
    <location>
        <begin position="232"/>
        <end position="251"/>
    </location>
</feature>
<comment type="caution">
    <text evidence="8">The sequence shown here is derived from an EMBL/GenBank/DDBJ whole genome shotgun (WGS) entry which is preliminary data.</text>
</comment>
<protein>
    <submittedName>
        <fullName evidence="8">MlaE family ABC transporter permease</fullName>
    </submittedName>
</protein>
<evidence type="ECO:0000256" key="3">
    <source>
        <dbReference type="ARBA" id="ARBA00022448"/>
    </source>
</evidence>
<feature type="transmembrane region" description="Helical" evidence="7">
    <location>
        <begin position="200"/>
        <end position="220"/>
    </location>
</feature>
<evidence type="ECO:0000313" key="8">
    <source>
        <dbReference type="EMBL" id="MFC1850422.1"/>
    </source>
</evidence>
<keyword evidence="9" id="KW-1185">Reference proteome</keyword>
<feature type="transmembrane region" description="Helical" evidence="7">
    <location>
        <begin position="12"/>
        <end position="34"/>
    </location>
</feature>
<evidence type="ECO:0000256" key="2">
    <source>
        <dbReference type="ARBA" id="ARBA00007556"/>
    </source>
</evidence>
<dbReference type="EMBL" id="JBHPBY010000098">
    <property type="protein sequence ID" value="MFC1850422.1"/>
    <property type="molecule type" value="Genomic_DNA"/>
</dbReference>
<keyword evidence="3" id="KW-0813">Transport</keyword>
<comment type="similarity">
    <text evidence="2 7">Belongs to the MlaE permease family.</text>
</comment>
<evidence type="ECO:0000256" key="1">
    <source>
        <dbReference type="ARBA" id="ARBA00004141"/>
    </source>
</evidence>
<dbReference type="Proteomes" id="UP001594351">
    <property type="component" value="Unassembled WGS sequence"/>
</dbReference>
<dbReference type="PANTHER" id="PTHR30188">
    <property type="entry name" value="ABC TRANSPORTER PERMEASE PROTEIN-RELATED"/>
    <property type="match status" value="1"/>
</dbReference>
<reference evidence="8 9" key="1">
    <citation type="submission" date="2024-09" db="EMBL/GenBank/DDBJ databases">
        <title>Laminarin stimulates single cell rates of sulfate reduction while oxygen inhibits transcriptomic activity in coastal marine sediment.</title>
        <authorList>
            <person name="Lindsay M."/>
            <person name="Orcutt B."/>
            <person name="Emerson D."/>
            <person name="Stepanauskas R."/>
            <person name="D'Angelo T."/>
        </authorList>
    </citation>
    <scope>NUCLEOTIDE SEQUENCE [LARGE SCALE GENOMIC DNA]</scope>
    <source>
        <strain evidence="8">SAG AM-311-K15</strain>
    </source>
</reference>
<keyword evidence="5 7" id="KW-1133">Transmembrane helix</keyword>
<sequence>MDTVIQAFQNRIIAMLEELGRIFILLYDTIRLIFHKPYGFRDIMKQMLEVGNRSLPVVLITAGFTGAVLALQSYTGFKRFNAESLVGTVVALSMTRELGPVLTSLMVAGRAGSAMAAELGTMRVTEQIDALVTLATNPVKYLVVPRFLAGLVMLPVLVLLSDAIGIVGGYIVGVNMLGINPVTYKLATFNFLEVGDIMSGLMKAAFFGVSISIISCYKGFYAGGGAEGVGKATTGAVVISSMTILISDYFLTSMLF</sequence>
<dbReference type="PANTHER" id="PTHR30188:SF4">
    <property type="entry name" value="PROTEIN TRIGALACTOSYLDIACYLGLYCEROL 1, CHLOROPLASTIC"/>
    <property type="match status" value="1"/>
</dbReference>
<dbReference type="InterPro" id="IPR030802">
    <property type="entry name" value="Permease_MalE"/>
</dbReference>
<dbReference type="NCBIfam" id="TIGR00056">
    <property type="entry name" value="MlaE family lipid ABC transporter permease subunit"/>
    <property type="match status" value="1"/>
</dbReference>
<feature type="transmembrane region" description="Helical" evidence="7">
    <location>
        <begin position="147"/>
        <end position="179"/>
    </location>
</feature>
<feature type="transmembrane region" description="Helical" evidence="7">
    <location>
        <begin position="55"/>
        <end position="74"/>
    </location>
</feature>
<evidence type="ECO:0000256" key="6">
    <source>
        <dbReference type="ARBA" id="ARBA00023136"/>
    </source>
</evidence>
<evidence type="ECO:0000313" key="9">
    <source>
        <dbReference type="Proteomes" id="UP001594351"/>
    </source>
</evidence>
<accession>A0ABV6YW32</accession>
<evidence type="ECO:0000256" key="5">
    <source>
        <dbReference type="ARBA" id="ARBA00022989"/>
    </source>
</evidence>
<gene>
    <name evidence="8" type="ORF">ACFL27_09555</name>
</gene>
<keyword evidence="6 7" id="KW-0472">Membrane</keyword>
<keyword evidence="4 7" id="KW-0812">Transmembrane</keyword>
<organism evidence="8 9">
    <name type="scientific">candidate division CSSED10-310 bacterium</name>
    <dbReference type="NCBI Taxonomy" id="2855610"/>
    <lineage>
        <taxon>Bacteria</taxon>
        <taxon>Bacteria division CSSED10-310</taxon>
    </lineage>
</organism>
<evidence type="ECO:0000256" key="4">
    <source>
        <dbReference type="ARBA" id="ARBA00022692"/>
    </source>
</evidence>
<proteinExistence type="inferred from homology"/>
<dbReference type="Pfam" id="PF02405">
    <property type="entry name" value="MlaE"/>
    <property type="match status" value="1"/>
</dbReference>
<name>A0ABV6YW32_UNCC1</name>
<comment type="subcellular location">
    <subcellularLocation>
        <location evidence="1">Membrane</location>
        <topology evidence="1">Multi-pass membrane protein</topology>
    </subcellularLocation>
</comment>
<evidence type="ECO:0000256" key="7">
    <source>
        <dbReference type="RuleBase" id="RU362044"/>
    </source>
</evidence>